<dbReference type="FunFam" id="3.40.50.720:FF:000084">
    <property type="entry name" value="Short-chain dehydrogenase reductase"/>
    <property type="match status" value="1"/>
</dbReference>
<dbReference type="AlphaFoldDB" id="A0A1L9SZ19"/>
<dbReference type="STRING" id="1036612.A0A1L9SZ19"/>
<dbReference type="VEuPathDB" id="FungiDB:ASPSYDRAFT_52028"/>
<keyword evidence="2" id="KW-0521">NADP</keyword>
<keyword evidence="5" id="KW-1185">Reference proteome</keyword>
<comment type="similarity">
    <text evidence="1">Belongs to the short-chain dehydrogenases/reductases (SDR) family.</text>
</comment>
<accession>A0A1L9SZ19</accession>
<gene>
    <name evidence="4" type="ORF">ASPSYDRAFT_52028</name>
</gene>
<dbReference type="Gene3D" id="3.40.50.720">
    <property type="entry name" value="NAD(P)-binding Rossmann-like Domain"/>
    <property type="match status" value="1"/>
</dbReference>
<dbReference type="Pfam" id="PF13561">
    <property type="entry name" value="adh_short_C2"/>
    <property type="match status" value="1"/>
</dbReference>
<evidence type="ECO:0000256" key="1">
    <source>
        <dbReference type="ARBA" id="ARBA00006484"/>
    </source>
</evidence>
<organism evidence="4 5">
    <name type="scientific">Aspergillus sydowii CBS 593.65</name>
    <dbReference type="NCBI Taxonomy" id="1036612"/>
    <lineage>
        <taxon>Eukaryota</taxon>
        <taxon>Fungi</taxon>
        <taxon>Dikarya</taxon>
        <taxon>Ascomycota</taxon>
        <taxon>Pezizomycotina</taxon>
        <taxon>Eurotiomycetes</taxon>
        <taxon>Eurotiomycetidae</taxon>
        <taxon>Eurotiales</taxon>
        <taxon>Aspergillaceae</taxon>
        <taxon>Aspergillus</taxon>
        <taxon>Aspergillus subgen. Nidulantes</taxon>
    </lineage>
</organism>
<dbReference type="InterPro" id="IPR020904">
    <property type="entry name" value="Sc_DH/Rdtase_CS"/>
</dbReference>
<dbReference type="PROSITE" id="PS00061">
    <property type="entry name" value="ADH_SHORT"/>
    <property type="match status" value="1"/>
</dbReference>
<dbReference type="EMBL" id="KV878602">
    <property type="protein sequence ID" value="OJJ52397.1"/>
    <property type="molecule type" value="Genomic_DNA"/>
</dbReference>
<evidence type="ECO:0000313" key="4">
    <source>
        <dbReference type="EMBL" id="OJJ52397.1"/>
    </source>
</evidence>
<dbReference type="PANTHER" id="PTHR48107">
    <property type="entry name" value="NADPH-DEPENDENT ALDEHYDE REDUCTASE-LIKE PROTEIN, CHLOROPLASTIC-RELATED"/>
    <property type="match status" value="1"/>
</dbReference>
<dbReference type="GeneID" id="63764487"/>
<sequence>MSLSGKVVLITGASKGIGKATAQRLASEGASVVLNYNTDAPSANELVQEIGQERALAVQADASKLPDLDRLVDAAVEKFGKIDILIPNAGIMPMRDLEHTTEEDFDRVYNITVKGPYFLAQKAAKHIPSGGRIIFVSTSVIGLSNIAPPYLLYGSAKGAVEQMSRIMAKDLARSGILVNCIAPVPTTTGLFLEGKSDQVLKAVAGNSPFGRIGDPDEIANAVYFLCGKDSNWVSGQVLRVNGAMA</sequence>
<dbReference type="PRINTS" id="PR00080">
    <property type="entry name" value="SDRFAMILY"/>
</dbReference>
<dbReference type="InterPro" id="IPR002347">
    <property type="entry name" value="SDR_fam"/>
</dbReference>
<evidence type="ECO:0000313" key="5">
    <source>
        <dbReference type="Proteomes" id="UP000184356"/>
    </source>
</evidence>
<reference evidence="5" key="1">
    <citation type="journal article" date="2017" name="Genome Biol.">
        <title>Comparative genomics reveals high biological diversity and specific adaptations in the industrially and medically important fungal genus Aspergillus.</title>
        <authorList>
            <person name="de Vries R.P."/>
            <person name="Riley R."/>
            <person name="Wiebenga A."/>
            <person name="Aguilar-Osorio G."/>
            <person name="Amillis S."/>
            <person name="Uchima C.A."/>
            <person name="Anderluh G."/>
            <person name="Asadollahi M."/>
            <person name="Askin M."/>
            <person name="Barry K."/>
            <person name="Battaglia E."/>
            <person name="Bayram O."/>
            <person name="Benocci T."/>
            <person name="Braus-Stromeyer S.A."/>
            <person name="Caldana C."/>
            <person name="Canovas D."/>
            <person name="Cerqueira G.C."/>
            <person name="Chen F."/>
            <person name="Chen W."/>
            <person name="Choi C."/>
            <person name="Clum A."/>
            <person name="Dos Santos R.A."/>
            <person name="Damasio A.R."/>
            <person name="Diallinas G."/>
            <person name="Emri T."/>
            <person name="Fekete E."/>
            <person name="Flipphi M."/>
            <person name="Freyberg S."/>
            <person name="Gallo A."/>
            <person name="Gournas C."/>
            <person name="Habgood R."/>
            <person name="Hainaut M."/>
            <person name="Harispe M.L."/>
            <person name="Henrissat B."/>
            <person name="Hilden K.S."/>
            <person name="Hope R."/>
            <person name="Hossain A."/>
            <person name="Karabika E."/>
            <person name="Karaffa L."/>
            <person name="Karanyi Z."/>
            <person name="Krasevec N."/>
            <person name="Kuo A."/>
            <person name="Kusch H."/>
            <person name="LaButti K."/>
            <person name="Lagendijk E.L."/>
            <person name="Lapidus A."/>
            <person name="Levasseur A."/>
            <person name="Lindquist E."/>
            <person name="Lipzen A."/>
            <person name="Logrieco A.F."/>
            <person name="MacCabe A."/>
            <person name="Maekelae M.R."/>
            <person name="Malavazi I."/>
            <person name="Melin P."/>
            <person name="Meyer V."/>
            <person name="Mielnichuk N."/>
            <person name="Miskei M."/>
            <person name="Molnar A.P."/>
            <person name="Mule G."/>
            <person name="Ngan C.Y."/>
            <person name="Orejas M."/>
            <person name="Orosz E."/>
            <person name="Ouedraogo J.P."/>
            <person name="Overkamp K.M."/>
            <person name="Park H.-S."/>
            <person name="Perrone G."/>
            <person name="Piumi F."/>
            <person name="Punt P.J."/>
            <person name="Ram A.F."/>
            <person name="Ramon A."/>
            <person name="Rauscher S."/>
            <person name="Record E."/>
            <person name="Riano-Pachon D.M."/>
            <person name="Robert V."/>
            <person name="Roehrig J."/>
            <person name="Ruller R."/>
            <person name="Salamov A."/>
            <person name="Salih N.S."/>
            <person name="Samson R.A."/>
            <person name="Sandor E."/>
            <person name="Sanguinetti M."/>
            <person name="Schuetze T."/>
            <person name="Sepcic K."/>
            <person name="Shelest E."/>
            <person name="Sherlock G."/>
            <person name="Sophianopoulou V."/>
            <person name="Squina F.M."/>
            <person name="Sun H."/>
            <person name="Susca A."/>
            <person name="Todd R.B."/>
            <person name="Tsang A."/>
            <person name="Unkles S.E."/>
            <person name="van de Wiele N."/>
            <person name="van Rossen-Uffink D."/>
            <person name="Oliveira J.V."/>
            <person name="Vesth T.C."/>
            <person name="Visser J."/>
            <person name="Yu J.-H."/>
            <person name="Zhou M."/>
            <person name="Andersen M.R."/>
            <person name="Archer D.B."/>
            <person name="Baker S.E."/>
            <person name="Benoit I."/>
            <person name="Brakhage A.A."/>
            <person name="Braus G.H."/>
            <person name="Fischer R."/>
            <person name="Frisvad J.C."/>
            <person name="Goldman G.H."/>
            <person name="Houbraken J."/>
            <person name="Oakley B."/>
            <person name="Pocsi I."/>
            <person name="Scazzocchio C."/>
            <person name="Seiboth B."/>
            <person name="vanKuyk P.A."/>
            <person name="Wortman J."/>
            <person name="Dyer P.S."/>
            <person name="Grigoriev I.V."/>
        </authorList>
    </citation>
    <scope>NUCLEOTIDE SEQUENCE [LARGE SCALE GENOMIC DNA]</scope>
    <source>
        <strain evidence="5">CBS 593.65</strain>
    </source>
</reference>
<dbReference type="PRINTS" id="PR00081">
    <property type="entry name" value="GDHRDH"/>
</dbReference>
<dbReference type="SUPFAM" id="SSF51735">
    <property type="entry name" value="NAD(P)-binding Rossmann-fold domains"/>
    <property type="match status" value="1"/>
</dbReference>
<dbReference type="RefSeq" id="XP_040696203.1">
    <property type="nucleotide sequence ID" value="XM_040848414.1"/>
</dbReference>
<evidence type="ECO:0000256" key="3">
    <source>
        <dbReference type="ARBA" id="ARBA00023002"/>
    </source>
</evidence>
<dbReference type="InterPro" id="IPR036291">
    <property type="entry name" value="NAD(P)-bd_dom_sf"/>
</dbReference>
<proteinExistence type="inferred from homology"/>
<evidence type="ECO:0000256" key="2">
    <source>
        <dbReference type="ARBA" id="ARBA00022857"/>
    </source>
</evidence>
<keyword evidence="3" id="KW-0560">Oxidoreductase</keyword>
<dbReference type="OrthoDB" id="47007at2759"/>
<dbReference type="GO" id="GO:0016614">
    <property type="term" value="F:oxidoreductase activity, acting on CH-OH group of donors"/>
    <property type="evidence" value="ECO:0007669"/>
    <property type="project" value="UniProtKB-ARBA"/>
</dbReference>
<dbReference type="Proteomes" id="UP000184356">
    <property type="component" value="Unassembled WGS sequence"/>
</dbReference>
<dbReference type="GO" id="GO:0044550">
    <property type="term" value="P:secondary metabolite biosynthetic process"/>
    <property type="evidence" value="ECO:0007669"/>
    <property type="project" value="UniProtKB-ARBA"/>
</dbReference>
<name>A0A1L9SZ19_9EURO</name>
<protein>
    <submittedName>
        <fullName evidence="4">Uncharacterized protein</fullName>
    </submittedName>
</protein>
<dbReference type="PANTHER" id="PTHR48107:SF7">
    <property type="entry name" value="RE15974P"/>
    <property type="match status" value="1"/>
</dbReference>